<feature type="domain" description="OmpA-like" evidence="12">
    <location>
        <begin position="206"/>
        <end position="320"/>
    </location>
</feature>
<dbReference type="InterPro" id="IPR050330">
    <property type="entry name" value="Bact_OuterMem_StrucFunc"/>
</dbReference>
<evidence type="ECO:0000256" key="7">
    <source>
        <dbReference type="ARBA" id="ARBA00023114"/>
    </source>
</evidence>
<evidence type="ECO:0000256" key="1">
    <source>
        <dbReference type="ARBA" id="ARBA00004571"/>
    </source>
</evidence>
<dbReference type="InterPro" id="IPR006665">
    <property type="entry name" value="OmpA-like"/>
</dbReference>
<feature type="signal peptide" evidence="11">
    <location>
        <begin position="1"/>
        <end position="22"/>
    </location>
</feature>
<name>A0ABU1JX80_9PROT</name>
<evidence type="ECO:0000256" key="5">
    <source>
        <dbReference type="ARBA" id="ARBA00022729"/>
    </source>
</evidence>
<evidence type="ECO:0000256" key="2">
    <source>
        <dbReference type="ARBA" id="ARBA00022448"/>
    </source>
</evidence>
<evidence type="ECO:0000256" key="3">
    <source>
        <dbReference type="ARBA" id="ARBA00022452"/>
    </source>
</evidence>
<dbReference type="Proteomes" id="UP001262410">
    <property type="component" value="Unassembled WGS sequence"/>
</dbReference>
<dbReference type="PANTHER" id="PTHR30329">
    <property type="entry name" value="STATOR ELEMENT OF FLAGELLAR MOTOR COMPLEX"/>
    <property type="match status" value="1"/>
</dbReference>
<gene>
    <name evidence="13" type="ORF">E9232_005781</name>
</gene>
<comment type="subcellular location">
    <subcellularLocation>
        <location evidence="1">Cell outer membrane</location>
        <topology evidence="1">Multi-pass membrane protein</topology>
    </subcellularLocation>
</comment>
<keyword evidence="2" id="KW-0813">Transport</keyword>
<sequence>MYRRYVFAAGAAALLAGTPAMAQQAPGIYVGAGAGVNFLQGNNLNKDDYDVGPAGDLYVGYAFGNGFRSDLEASIRENSHDGNNHQTTYGLMANGYYDFDFGSPFVPYVGAGVGLALIDADFNPSGGGRFFDSTKAAFAYQGIAGVAYNFMPNMAATLEYRYFGTQGKTFQDNGVRIKSDSNNNHSILVGLRYSFGEGEAPVAEEVAPIAQARSYLVFFDFDSSKLTPEAKQIVNSAATDALQGKATQINVTGHTDRSGSDKYNQALSVRRGEAVRRELVTDGVADNAIVVRGVGEADPLVPTADGVREPQNRRVEIVLN</sequence>
<keyword evidence="5 11" id="KW-0732">Signal</keyword>
<evidence type="ECO:0000256" key="6">
    <source>
        <dbReference type="ARBA" id="ARBA00023065"/>
    </source>
</evidence>
<dbReference type="EMBL" id="JAVDPW010000011">
    <property type="protein sequence ID" value="MDR6293231.1"/>
    <property type="molecule type" value="Genomic_DNA"/>
</dbReference>
<dbReference type="Gene3D" id="2.40.160.20">
    <property type="match status" value="1"/>
</dbReference>
<keyword evidence="3" id="KW-1134">Transmembrane beta strand</keyword>
<dbReference type="InterPro" id="IPR006315">
    <property type="entry name" value="OM_autotransptr_brl_dom"/>
</dbReference>
<evidence type="ECO:0000256" key="9">
    <source>
        <dbReference type="ARBA" id="ARBA00023237"/>
    </source>
</evidence>
<accession>A0ABU1JX80</accession>
<dbReference type="InterPro" id="IPR027385">
    <property type="entry name" value="Beta-barrel_OMP"/>
</dbReference>
<keyword evidence="7" id="KW-0626">Porin</keyword>
<dbReference type="InterPro" id="IPR011250">
    <property type="entry name" value="OMP/PagP_B-barrel"/>
</dbReference>
<dbReference type="NCBIfam" id="TIGR01414">
    <property type="entry name" value="autotrans_barl"/>
    <property type="match status" value="1"/>
</dbReference>
<organism evidence="13 14">
    <name type="scientific">Inquilinus ginsengisoli</name>
    <dbReference type="NCBI Taxonomy" id="363840"/>
    <lineage>
        <taxon>Bacteria</taxon>
        <taxon>Pseudomonadati</taxon>
        <taxon>Pseudomonadota</taxon>
        <taxon>Alphaproteobacteria</taxon>
        <taxon>Rhodospirillales</taxon>
        <taxon>Rhodospirillaceae</taxon>
        <taxon>Inquilinus</taxon>
    </lineage>
</organism>
<dbReference type="InterPro" id="IPR036737">
    <property type="entry name" value="OmpA-like_sf"/>
</dbReference>
<evidence type="ECO:0000256" key="8">
    <source>
        <dbReference type="ARBA" id="ARBA00023136"/>
    </source>
</evidence>
<protein>
    <submittedName>
        <fullName evidence="13">Outer membrane protein OmpA-like peptidoglycan-associated protein</fullName>
    </submittedName>
</protein>
<dbReference type="PANTHER" id="PTHR30329:SF21">
    <property type="entry name" value="LIPOPROTEIN YIAD-RELATED"/>
    <property type="match status" value="1"/>
</dbReference>
<dbReference type="SUPFAM" id="SSF103088">
    <property type="entry name" value="OmpA-like"/>
    <property type="match status" value="1"/>
</dbReference>
<keyword evidence="9" id="KW-0998">Cell outer membrane</keyword>
<dbReference type="PROSITE" id="PS51123">
    <property type="entry name" value="OMPA_2"/>
    <property type="match status" value="1"/>
</dbReference>
<proteinExistence type="predicted"/>
<evidence type="ECO:0000256" key="11">
    <source>
        <dbReference type="SAM" id="SignalP"/>
    </source>
</evidence>
<evidence type="ECO:0000256" key="10">
    <source>
        <dbReference type="PROSITE-ProRule" id="PRU00473"/>
    </source>
</evidence>
<comment type="caution">
    <text evidence="13">The sequence shown here is derived from an EMBL/GenBank/DDBJ whole genome shotgun (WGS) entry which is preliminary data.</text>
</comment>
<dbReference type="Gene3D" id="3.30.1330.60">
    <property type="entry name" value="OmpA-like domain"/>
    <property type="match status" value="1"/>
</dbReference>
<dbReference type="CDD" id="cd07185">
    <property type="entry name" value="OmpA_C-like"/>
    <property type="match status" value="1"/>
</dbReference>
<evidence type="ECO:0000256" key="4">
    <source>
        <dbReference type="ARBA" id="ARBA00022692"/>
    </source>
</evidence>
<keyword evidence="6" id="KW-0406">Ion transport</keyword>
<keyword evidence="4" id="KW-0812">Transmembrane</keyword>
<evidence type="ECO:0000313" key="14">
    <source>
        <dbReference type="Proteomes" id="UP001262410"/>
    </source>
</evidence>
<feature type="chain" id="PRO_5045174140" evidence="11">
    <location>
        <begin position="23"/>
        <end position="320"/>
    </location>
</feature>
<dbReference type="Pfam" id="PF00691">
    <property type="entry name" value="OmpA"/>
    <property type="match status" value="1"/>
</dbReference>
<dbReference type="Pfam" id="PF13505">
    <property type="entry name" value="OMP_b-brl"/>
    <property type="match status" value="1"/>
</dbReference>
<dbReference type="InterPro" id="IPR006664">
    <property type="entry name" value="OMP_bac"/>
</dbReference>
<keyword evidence="14" id="KW-1185">Reference proteome</keyword>
<evidence type="ECO:0000259" key="12">
    <source>
        <dbReference type="PROSITE" id="PS51123"/>
    </source>
</evidence>
<reference evidence="13 14" key="1">
    <citation type="submission" date="2023-07" db="EMBL/GenBank/DDBJ databases">
        <title>Sorghum-associated microbial communities from plants grown in Nebraska, USA.</title>
        <authorList>
            <person name="Schachtman D."/>
        </authorList>
    </citation>
    <scope>NUCLEOTIDE SEQUENCE [LARGE SCALE GENOMIC DNA]</scope>
    <source>
        <strain evidence="13 14">584</strain>
    </source>
</reference>
<dbReference type="PRINTS" id="PR01021">
    <property type="entry name" value="OMPADOMAIN"/>
</dbReference>
<dbReference type="SUPFAM" id="SSF56925">
    <property type="entry name" value="OMPA-like"/>
    <property type="match status" value="1"/>
</dbReference>
<dbReference type="RefSeq" id="WP_309800019.1">
    <property type="nucleotide sequence ID" value="NZ_JAVDPW010000011.1"/>
</dbReference>
<evidence type="ECO:0000313" key="13">
    <source>
        <dbReference type="EMBL" id="MDR6293231.1"/>
    </source>
</evidence>
<keyword evidence="8 10" id="KW-0472">Membrane</keyword>